<feature type="domain" description="Helicase ATP-binding" evidence="4">
    <location>
        <begin position="113"/>
        <end position="265"/>
    </location>
</feature>
<keyword evidence="3" id="KW-0238">DNA-binding</keyword>
<dbReference type="AlphaFoldDB" id="A0A1V4DF89"/>
<comment type="caution">
    <text evidence="6">The sequence shown here is derived from an EMBL/GenBank/DDBJ whole genome shotgun (WGS) entry which is preliminary data.</text>
</comment>
<dbReference type="PROSITE" id="PS51192">
    <property type="entry name" value="HELICASE_ATP_BIND_1"/>
    <property type="match status" value="1"/>
</dbReference>
<dbReference type="GO" id="GO:0003677">
    <property type="term" value="F:DNA binding"/>
    <property type="evidence" value="ECO:0007669"/>
    <property type="project" value="UniProtKB-KW"/>
</dbReference>
<evidence type="ECO:0000256" key="2">
    <source>
        <dbReference type="ARBA" id="ARBA00022840"/>
    </source>
</evidence>
<keyword evidence="2" id="KW-0067">ATP-binding</keyword>
<accession>A0A1V4DF89</accession>
<dbReference type="Pfam" id="PF00270">
    <property type="entry name" value="DEAD"/>
    <property type="match status" value="1"/>
</dbReference>
<dbReference type="GO" id="GO:0006270">
    <property type="term" value="P:DNA replication initiation"/>
    <property type="evidence" value="ECO:0007669"/>
    <property type="project" value="TreeGrafter"/>
</dbReference>
<feature type="domain" description="Helicase C-terminal" evidence="5">
    <location>
        <begin position="294"/>
        <end position="434"/>
    </location>
</feature>
<evidence type="ECO:0000313" key="6">
    <source>
        <dbReference type="EMBL" id="OPF86900.1"/>
    </source>
</evidence>
<dbReference type="GO" id="GO:0006302">
    <property type="term" value="P:double-strand break repair"/>
    <property type="evidence" value="ECO:0007669"/>
    <property type="project" value="TreeGrafter"/>
</dbReference>
<evidence type="ECO:0000256" key="1">
    <source>
        <dbReference type="ARBA" id="ARBA00022741"/>
    </source>
</evidence>
<gene>
    <name evidence="6" type="ORF">BW731_01125</name>
</gene>
<dbReference type="InterPro" id="IPR027417">
    <property type="entry name" value="P-loop_NTPase"/>
</dbReference>
<dbReference type="Proteomes" id="UP000189970">
    <property type="component" value="Unassembled WGS sequence"/>
</dbReference>
<sequence>MDETLYGRQLLKSDIPKSLRHVVDNDKQIKKVAGMSINGQFVICQRCGHKNHRSQCQTSTGYYCVYCINMGKVKSDAFLYRIPRKLKQAKRENCCEWKGELTKIQQRVANDLLTAYDNQTNHFVHAVTGAGKTEMLFPLIEKSLIDGKIIGIATPRIDVCLELFPRLQAAFPSINSNLLYGKSKQEFDGAPLVICTTHQLMRFFHYFDILVIDEADAFPYVNSAELQYATKNALVKKGMMVFLTATSNKNLENYQNTTRSVVSRRFHGRDLPVPNTFYCPKLSTQLRKGTLPKKLIQTIDKQTHPLILFFPDISLMLDSYNVLKKRWPDKQMGVVYASSKTREETVEKMRQGELDILLSTTILERGVTFHCISVMVVCADHRVFNRATLIQIAGRVGRSGDSAVGEVLFLHEGKTTAIKQAIKEIKQMNRRSTL</sequence>
<protein>
    <recommendedName>
        <fullName evidence="8">DNA/RNA helicase</fullName>
    </recommendedName>
</protein>
<reference evidence="6 7" key="1">
    <citation type="submission" date="2017-02" db="EMBL/GenBank/DDBJ databases">
        <title>Vagococcus cremeus sp. nov., isolated from the small intestine of a marten, Martes flavigula.</title>
        <authorList>
            <person name="Tak E.J."/>
            <person name="Bae J.-W."/>
        </authorList>
    </citation>
    <scope>NUCLEOTIDE SEQUENCE [LARGE SCALE GENOMIC DNA]</scope>
    <source>
        <strain evidence="6 7">D7T301</strain>
    </source>
</reference>
<dbReference type="GO" id="GO:0005524">
    <property type="term" value="F:ATP binding"/>
    <property type="evidence" value="ECO:0007669"/>
    <property type="project" value="UniProtKB-KW"/>
</dbReference>
<dbReference type="SMART" id="SM00487">
    <property type="entry name" value="DEXDc"/>
    <property type="match status" value="1"/>
</dbReference>
<keyword evidence="1" id="KW-0547">Nucleotide-binding</keyword>
<organism evidence="6 7">
    <name type="scientific">Vagococcus martis</name>
    <dbReference type="NCBI Taxonomy" id="1768210"/>
    <lineage>
        <taxon>Bacteria</taxon>
        <taxon>Bacillati</taxon>
        <taxon>Bacillota</taxon>
        <taxon>Bacilli</taxon>
        <taxon>Lactobacillales</taxon>
        <taxon>Enterococcaceae</taxon>
        <taxon>Vagococcus</taxon>
    </lineage>
</organism>
<evidence type="ECO:0000259" key="5">
    <source>
        <dbReference type="PROSITE" id="PS51194"/>
    </source>
</evidence>
<dbReference type="InterPro" id="IPR001650">
    <property type="entry name" value="Helicase_C-like"/>
</dbReference>
<evidence type="ECO:0000259" key="4">
    <source>
        <dbReference type="PROSITE" id="PS51192"/>
    </source>
</evidence>
<dbReference type="RefSeq" id="WP_079344989.1">
    <property type="nucleotide sequence ID" value="NZ_MVAB01000001.1"/>
</dbReference>
<evidence type="ECO:0000313" key="7">
    <source>
        <dbReference type="Proteomes" id="UP000189970"/>
    </source>
</evidence>
<dbReference type="SMART" id="SM00490">
    <property type="entry name" value="HELICc"/>
    <property type="match status" value="1"/>
</dbReference>
<evidence type="ECO:0008006" key="8">
    <source>
        <dbReference type="Google" id="ProtNLM"/>
    </source>
</evidence>
<evidence type="ECO:0000256" key="3">
    <source>
        <dbReference type="ARBA" id="ARBA00023125"/>
    </source>
</evidence>
<dbReference type="PANTHER" id="PTHR30580">
    <property type="entry name" value="PRIMOSOMAL PROTEIN N"/>
    <property type="match status" value="1"/>
</dbReference>
<dbReference type="InterPro" id="IPR014001">
    <property type="entry name" value="Helicase_ATP-bd"/>
</dbReference>
<dbReference type="EMBL" id="MVAB01000001">
    <property type="protein sequence ID" value="OPF86900.1"/>
    <property type="molecule type" value="Genomic_DNA"/>
</dbReference>
<dbReference type="InterPro" id="IPR011545">
    <property type="entry name" value="DEAD/DEAH_box_helicase_dom"/>
</dbReference>
<dbReference type="PROSITE" id="PS51194">
    <property type="entry name" value="HELICASE_CTER"/>
    <property type="match status" value="1"/>
</dbReference>
<name>A0A1V4DF89_9ENTE</name>
<dbReference type="PANTHER" id="PTHR30580:SF1">
    <property type="entry name" value="COMF OPERON PROTEIN 1"/>
    <property type="match status" value="1"/>
</dbReference>
<keyword evidence="7" id="KW-1185">Reference proteome</keyword>
<dbReference type="GO" id="GO:0006310">
    <property type="term" value="P:DNA recombination"/>
    <property type="evidence" value="ECO:0007669"/>
    <property type="project" value="TreeGrafter"/>
</dbReference>
<dbReference type="GO" id="GO:0043138">
    <property type="term" value="F:3'-5' DNA helicase activity"/>
    <property type="evidence" value="ECO:0007669"/>
    <property type="project" value="TreeGrafter"/>
</dbReference>
<proteinExistence type="predicted"/>
<dbReference type="SUPFAM" id="SSF52540">
    <property type="entry name" value="P-loop containing nucleoside triphosphate hydrolases"/>
    <property type="match status" value="1"/>
</dbReference>
<dbReference type="Gene3D" id="3.40.50.300">
    <property type="entry name" value="P-loop containing nucleotide triphosphate hydrolases"/>
    <property type="match status" value="2"/>
</dbReference>
<dbReference type="Pfam" id="PF00271">
    <property type="entry name" value="Helicase_C"/>
    <property type="match status" value="1"/>
</dbReference>